<reference evidence="2" key="1">
    <citation type="journal article" date="2019" name="Int. J. Syst. Evol. Microbiol.">
        <title>The Global Catalogue of Microorganisms (GCM) 10K type strain sequencing project: providing services to taxonomists for standard genome sequencing and annotation.</title>
        <authorList>
            <consortium name="The Broad Institute Genomics Platform"/>
            <consortium name="The Broad Institute Genome Sequencing Center for Infectious Disease"/>
            <person name="Wu L."/>
            <person name="Ma J."/>
        </authorList>
    </citation>
    <scope>NUCLEOTIDE SEQUENCE [LARGE SCALE GENOMIC DNA]</scope>
    <source>
        <strain evidence="2">JCM 4565</strain>
    </source>
</reference>
<dbReference type="EMBL" id="BAAABW010000026">
    <property type="protein sequence ID" value="GAA0363877.1"/>
    <property type="molecule type" value="Genomic_DNA"/>
</dbReference>
<evidence type="ECO:0000313" key="1">
    <source>
        <dbReference type="EMBL" id="GAA0363877.1"/>
    </source>
</evidence>
<keyword evidence="2" id="KW-1185">Reference proteome</keyword>
<organism evidence="1 2">
    <name type="scientific">Streptomyces blastmyceticus</name>
    <dbReference type="NCBI Taxonomy" id="68180"/>
    <lineage>
        <taxon>Bacteria</taxon>
        <taxon>Bacillati</taxon>
        <taxon>Actinomycetota</taxon>
        <taxon>Actinomycetes</taxon>
        <taxon>Kitasatosporales</taxon>
        <taxon>Streptomycetaceae</taxon>
        <taxon>Streptomyces</taxon>
    </lineage>
</organism>
<gene>
    <name evidence="1" type="ORF">GCM10010319_47090</name>
</gene>
<protein>
    <submittedName>
        <fullName evidence="1">Uncharacterized protein</fullName>
    </submittedName>
</protein>
<sequence>MISRPSSARDTSVRPANREAGALIALRHDLGESADGPDLSTGSMAYPACRCKVHRAGKGQPDSAVRLGAKGAP</sequence>
<evidence type="ECO:0000313" key="2">
    <source>
        <dbReference type="Proteomes" id="UP001500063"/>
    </source>
</evidence>
<accession>A0ABP3H973</accession>
<name>A0ABP3H973_9ACTN</name>
<dbReference type="Proteomes" id="UP001500063">
    <property type="component" value="Unassembled WGS sequence"/>
</dbReference>
<comment type="caution">
    <text evidence="1">The sequence shown here is derived from an EMBL/GenBank/DDBJ whole genome shotgun (WGS) entry which is preliminary data.</text>
</comment>
<proteinExistence type="predicted"/>